<keyword evidence="2 8" id="KW-0696">RNA-directed RNA polymerase</keyword>
<dbReference type="PANTHER" id="PTHR23079">
    <property type="entry name" value="RNA-DEPENDENT RNA POLYMERASE"/>
    <property type="match status" value="1"/>
</dbReference>
<dbReference type="GO" id="GO:0003723">
    <property type="term" value="F:RNA binding"/>
    <property type="evidence" value="ECO:0007669"/>
    <property type="project" value="UniProtKB-KW"/>
</dbReference>
<dbReference type="InterPro" id="IPR057298">
    <property type="entry name" value="RDR6-like_RBD"/>
</dbReference>
<evidence type="ECO:0000259" key="11">
    <source>
        <dbReference type="Pfam" id="PF24572"/>
    </source>
</evidence>
<evidence type="ECO:0000256" key="4">
    <source>
        <dbReference type="ARBA" id="ARBA00022695"/>
    </source>
</evidence>
<dbReference type="EMBL" id="JADCNM010000003">
    <property type="protein sequence ID" value="KAG0490976.1"/>
    <property type="molecule type" value="Genomic_DNA"/>
</dbReference>
<accession>A0A835VC79</accession>
<dbReference type="GO" id="GO:0003968">
    <property type="term" value="F:RNA-directed RNA polymerase activity"/>
    <property type="evidence" value="ECO:0007669"/>
    <property type="project" value="UniProtKB-KW"/>
</dbReference>
<evidence type="ECO:0000256" key="1">
    <source>
        <dbReference type="ARBA" id="ARBA00005762"/>
    </source>
</evidence>
<feature type="domain" description="RDRP helical" evidence="13">
    <location>
        <begin position="333"/>
        <end position="414"/>
    </location>
</feature>
<keyword evidence="3 8" id="KW-0808">Transferase</keyword>
<evidence type="ECO:0000313" key="15">
    <source>
        <dbReference type="EMBL" id="KAG0490976.1"/>
    </source>
</evidence>
<reference evidence="15 16" key="1">
    <citation type="journal article" date="2020" name="Nat. Food">
        <title>A phased Vanilla planifolia genome enables genetic improvement of flavour and production.</title>
        <authorList>
            <person name="Hasing T."/>
            <person name="Tang H."/>
            <person name="Brym M."/>
            <person name="Khazi F."/>
            <person name="Huang T."/>
            <person name="Chambers A.H."/>
        </authorList>
    </citation>
    <scope>NUCLEOTIDE SEQUENCE [LARGE SCALE GENOMIC DNA]</scope>
    <source>
        <tissue evidence="15">Leaf</tissue>
    </source>
</reference>
<evidence type="ECO:0000259" key="13">
    <source>
        <dbReference type="Pfam" id="PF26252"/>
    </source>
</evidence>
<evidence type="ECO:0000256" key="3">
    <source>
        <dbReference type="ARBA" id="ARBA00022679"/>
    </source>
</evidence>
<dbReference type="Pfam" id="PF26252">
    <property type="entry name" value="RdRP_helical"/>
    <property type="match status" value="1"/>
</dbReference>
<name>A0A835VC79_VANPL</name>
<evidence type="ECO:0000256" key="8">
    <source>
        <dbReference type="RuleBase" id="RU363098"/>
    </source>
</evidence>
<comment type="similarity">
    <text evidence="1 8">Belongs to the RdRP family.</text>
</comment>
<evidence type="ECO:0000256" key="6">
    <source>
        <dbReference type="ARBA" id="ARBA00023158"/>
    </source>
</evidence>
<gene>
    <name evidence="15" type="ORF">HPP92_007839</name>
</gene>
<dbReference type="InterPro" id="IPR058751">
    <property type="entry name" value="RDRP_helical"/>
</dbReference>
<dbReference type="EC" id="2.7.7.48" evidence="8"/>
<dbReference type="Pfam" id="PF24572">
    <property type="entry name" value="RBD_RDR6"/>
    <property type="match status" value="1"/>
</dbReference>
<dbReference type="InterPro" id="IPR058752">
    <property type="entry name" value="RDRP_C_head"/>
</dbReference>
<organism evidence="15 16">
    <name type="scientific">Vanilla planifolia</name>
    <name type="common">Vanilla</name>
    <dbReference type="NCBI Taxonomy" id="51239"/>
    <lineage>
        <taxon>Eukaryota</taxon>
        <taxon>Viridiplantae</taxon>
        <taxon>Streptophyta</taxon>
        <taxon>Embryophyta</taxon>
        <taxon>Tracheophyta</taxon>
        <taxon>Spermatophyta</taxon>
        <taxon>Magnoliopsida</taxon>
        <taxon>Liliopsida</taxon>
        <taxon>Asparagales</taxon>
        <taxon>Orchidaceae</taxon>
        <taxon>Vanilloideae</taxon>
        <taxon>Vanilleae</taxon>
        <taxon>Vanilla</taxon>
    </lineage>
</organism>
<evidence type="ECO:0000259" key="10">
    <source>
        <dbReference type="Pfam" id="PF05183"/>
    </source>
</evidence>
<dbReference type="InterPro" id="IPR057297">
    <property type="entry name" value="RDR6-like_2nd"/>
</dbReference>
<evidence type="ECO:0000259" key="14">
    <source>
        <dbReference type="Pfam" id="PF26253"/>
    </source>
</evidence>
<dbReference type="PANTHER" id="PTHR23079:SF18">
    <property type="entry name" value="RNA-DEPENDENT RNA POLYMERASE 6"/>
    <property type="match status" value="1"/>
</dbReference>
<feature type="domain" description="RNA-dependent RNA polymerase 6-like RNA-binding" evidence="11">
    <location>
        <begin position="9"/>
        <end position="129"/>
    </location>
</feature>
<sequence>MGSLGAAKRNPTDDLVVTQVSFGGFDVSVGAKKLTEFLELNAGVIWRCRVKKTWTPADSYPDFAVSKDSSTLSSSSAPMNRESDTGDTGAKVTVPHAFVHFAHPDAAKRAIAAAGRSDLILDSNVLRVNSGAESFTLLQRRRNVDPFKFSAAGIELGNLVSRDEFWVAWKCPSGEFVVDPFDGCCQIIFPKEVAFLRKDTKETITVTCDFKLQFFVRDVDDIKIWKDKAPFAIAIHLSFAPLVYYRTADDDIYESVPFSLLDDDDPWIRTTDFTLSGAIGRCSIFRVLLSPRFGPKLEKAVAYLKEHRVSESLPRRSLVVVNEPDFGVLTADPFFSIRPVEGISFGTLFMLNAVLHKGIFNQHHLNDDFFKLLRAQNDGLNDAALKHIWAYKRPIFDACQRLKLVHDWLKRNLKIAAGPKAVDGNMEVRRLVITPTKAYCLPPVVEVSNRVLRHYMDVADRFLRVSFTDEGMHELNSSVLNYYVAPIVRSITSNGFPQKTNVFRRIRNIMSNGFHLCGRRYSFLAFSSNQLRDKSAWFFADDGKTTSASIRKWMGKFHNKNAAKCAARMGLCFSSTHATVKTLPGEVNFEMEDIARNEHIFSDGIGKITPDLGMEVSERLQLDDPPSAYQIRYAGYKGVIAVWPGKGDGVRLSLRKSMYKFSSSHSVLEIISWTRFQPGFLNRQIITLLSALGVPDMVFWRMQEEMVSKLDHILIDTNVALEVLTTSCAEQGNTAALMLTAGFKPQTEPHLKDMLLCVRAAQLRDLLSKARIFVPKGRWLMGCLDELGILEQGQCFIQVSTPLKENCFIRHGCRLLAAKKEKKIVVGTVAVSRNPCLHPGDVRILEAVDTPELHHLVDCLVFPQKGERPHANEASGSDLDGDLYFVSWEPDLIPPSKKSWIPLDYKPAESKSQPRDVTHHDIIDFFVRSMVSENVGVICNAHVVHADLSEFGAMDERCIQLAELAAIAVDFPKTGMKAEMPQSLKPKLYPDFMEKHEHQSYKSEKILGKLYRAIRDAATESSLQPDLTSSHKDIPYDKDLEVPGASDFLAAAWEDKCIYDSHVNALMGHYRIRAEAEVVTGEISSLPKCNSRKQGELKERIRKAYAGLRGEFRAVFEAVEPNGGLLSDEEKNLLLEFKASAWYQVTYHPDWMKRAQELSLPDVAEVSPRLSFAWIAADYLAGIKMKRRR</sequence>
<evidence type="ECO:0000256" key="2">
    <source>
        <dbReference type="ARBA" id="ARBA00022484"/>
    </source>
</evidence>
<comment type="catalytic activity">
    <reaction evidence="7 8">
        <text>RNA(n) + a ribonucleoside 5'-triphosphate = RNA(n+1) + diphosphate</text>
        <dbReference type="Rhea" id="RHEA:21248"/>
        <dbReference type="Rhea" id="RHEA-COMP:14527"/>
        <dbReference type="Rhea" id="RHEA-COMP:17342"/>
        <dbReference type="ChEBI" id="CHEBI:33019"/>
        <dbReference type="ChEBI" id="CHEBI:61557"/>
        <dbReference type="ChEBI" id="CHEBI:140395"/>
        <dbReference type="EC" id="2.7.7.48"/>
    </reaction>
</comment>
<dbReference type="Pfam" id="PF05183">
    <property type="entry name" value="RdRP"/>
    <property type="match status" value="1"/>
</dbReference>
<dbReference type="GO" id="GO:0030422">
    <property type="term" value="P:siRNA processing"/>
    <property type="evidence" value="ECO:0007669"/>
    <property type="project" value="TreeGrafter"/>
</dbReference>
<evidence type="ECO:0000256" key="7">
    <source>
        <dbReference type="ARBA" id="ARBA00048744"/>
    </source>
</evidence>
<comment type="function">
    <text evidence="8">Probably involved in the RNA silencing pathway and required for the generation of small interfering RNAs (siRNAs).</text>
</comment>
<feature type="domain" description="RNA-dependent RNA polymerase 6-like second" evidence="12">
    <location>
        <begin position="148"/>
        <end position="309"/>
    </location>
</feature>
<comment type="caution">
    <text evidence="15">The sequence shown here is derived from an EMBL/GenBank/DDBJ whole genome shotgun (WGS) entry which is preliminary data.</text>
</comment>
<proteinExistence type="inferred from homology"/>
<feature type="domain" description="RDRP core" evidence="10">
    <location>
        <begin position="433"/>
        <end position="1014"/>
    </location>
</feature>
<dbReference type="GO" id="GO:0031380">
    <property type="term" value="C:nuclear RNA-directed RNA polymerase complex"/>
    <property type="evidence" value="ECO:0007669"/>
    <property type="project" value="TreeGrafter"/>
</dbReference>
<keyword evidence="5 8" id="KW-0694">RNA-binding</keyword>
<dbReference type="InterPro" id="IPR057596">
    <property type="entry name" value="RDRP_core"/>
</dbReference>
<evidence type="ECO:0000256" key="9">
    <source>
        <dbReference type="SAM" id="MobiDB-lite"/>
    </source>
</evidence>
<dbReference type="Pfam" id="PF24577">
    <property type="entry name" value="RDR6_2nd"/>
    <property type="match status" value="1"/>
</dbReference>
<keyword evidence="4 8" id="KW-0548">Nucleotidyltransferase</keyword>
<evidence type="ECO:0000256" key="5">
    <source>
        <dbReference type="ARBA" id="ARBA00022884"/>
    </source>
</evidence>
<dbReference type="AlphaFoldDB" id="A0A835VC79"/>
<dbReference type="InterPro" id="IPR007855">
    <property type="entry name" value="RDRP"/>
</dbReference>
<dbReference type="Pfam" id="PF26253">
    <property type="entry name" value="RdRP_head"/>
    <property type="match status" value="1"/>
</dbReference>
<feature type="compositionally biased region" description="Low complexity" evidence="9">
    <location>
        <begin position="66"/>
        <end position="76"/>
    </location>
</feature>
<feature type="domain" description="RDRP C-terminal head" evidence="14">
    <location>
        <begin position="1035"/>
        <end position="1186"/>
    </location>
</feature>
<feature type="region of interest" description="Disordered" evidence="9">
    <location>
        <begin position="66"/>
        <end position="88"/>
    </location>
</feature>
<evidence type="ECO:0000313" key="16">
    <source>
        <dbReference type="Proteomes" id="UP000639772"/>
    </source>
</evidence>
<protein>
    <recommendedName>
        <fullName evidence="8">RNA-dependent RNA polymerase</fullName>
        <ecNumber evidence="8">2.7.7.48</ecNumber>
    </recommendedName>
</protein>
<evidence type="ECO:0000259" key="12">
    <source>
        <dbReference type="Pfam" id="PF24577"/>
    </source>
</evidence>
<keyword evidence="6 8" id="KW-0943">RNA-mediated gene silencing</keyword>
<dbReference type="Proteomes" id="UP000639772">
    <property type="component" value="Chromosome 3"/>
</dbReference>
<dbReference type="OrthoDB" id="6513042at2759"/>